<evidence type="ECO:0000313" key="6">
    <source>
        <dbReference type="Proteomes" id="UP001515480"/>
    </source>
</evidence>
<dbReference type="SUPFAM" id="SSF55120">
    <property type="entry name" value="Pseudouridine synthase"/>
    <property type="match status" value="1"/>
</dbReference>
<organism evidence="5 6">
    <name type="scientific">Prymnesium parvum</name>
    <name type="common">Toxic golden alga</name>
    <dbReference type="NCBI Taxonomy" id="97485"/>
    <lineage>
        <taxon>Eukaryota</taxon>
        <taxon>Haptista</taxon>
        <taxon>Haptophyta</taxon>
        <taxon>Prymnesiophyceae</taxon>
        <taxon>Prymnesiales</taxon>
        <taxon>Prymnesiaceae</taxon>
        <taxon>Prymnesium</taxon>
    </lineage>
</organism>
<dbReference type="PANTHER" id="PTHR21600:SF87">
    <property type="entry name" value="RNA PSEUDOURIDYLATE SYNTHASE DOMAIN-CONTAINING PROTEIN 1"/>
    <property type="match status" value="1"/>
</dbReference>
<feature type="chain" id="PRO_5044243127" description="SAP domain-containing protein" evidence="3">
    <location>
        <begin position="25"/>
        <end position="470"/>
    </location>
</feature>
<dbReference type="CDD" id="cd02869">
    <property type="entry name" value="PseudoU_synth_RluA_like"/>
    <property type="match status" value="1"/>
</dbReference>
<evidence type="ECO:0000313" key="5">
    <source>
        <dbReference type="EMBL" id="KAL1519710.1"/>
    </source>
</evidence>
<dbReference type="InterPro" id="IPR006145">
    <property type="entry name" value="PsdUridine_synth_RsuA/RluA"/>
</dbReference>
<evidence type="ECO:0000256" key="2">
    <source>
        <dbReference type="SAM" id="MobiDB-lite"/>
    </source>
</evidence>
<proteinExistence type="inferred from homology"/>
<dbReference type="InterPro" id="IPR050188">
    <property type="entry name" value="RluA_PseudoU_synthase"/>
</dbReference>
<dbReference type="InterPro" id="IPR006224">
    <property type="entry name" value="PsdUridine_synth_RluA-like_CS"/>
</dbReference>
<dbReference type="Proteomes" id="UP001515480">
    <property type="component" value="Unassembled WGS sequence"/>
</dbReference>
<keyword evidence="6" id="KW-1185">Reference proteome</keyword>
<dbReference type="EMBL" id="JBGBPQ010000009">
    <property type="protein sequence ID" value="KAL1519710.1"/>
    <property type="molecule type" value="Genomic_DNA"/>
</dbReference>
<dbReference type="GO" id="GO:0009982">
    <property type="term" value="F:pseudouridine synthase activity"/>
    <property type="evidence" value="ECO:0007669"/>
    <property type="project" value="InterPro"/>
</dbReference>
<dbReference type="InterPro" id="IPR036361">
    <property type="entry name" value="SAP_dom_sf"/>
</dbReference>
<dbReference type="Gene3D" id="1.10.720.30">
    <property type="entry name" value="SAP domain"/>
    <property type="match status" value="1"/>
</dbReference>
<dbReference type="GO" id="GO:0003723">
    <property type="term" value="F:RNA binding"/>
    <property type="evidence" value="ECO:0007669"/>
    <property type="project" value="InterPro"/>
</dbReference>
<dbReference type="PANTHER" id="PTHR21600">
    <property type="entry name" value="MITOCHONDRIAL RNA PSEUDOURIDINE SYNTHASE"/>
    <property type="match status" value="1"/>
</dbReference>
<keyword evidence="3" id="KW-0732">Signal</keyword>
<sequence length="470" mass="49709">MPMIASSMMMVLLLHLPHAPLSGARPPPAGAAPLSPRTDPDPSRPRAAQLSPESVARRARPILAQHAAERCPSCGERVSQKKMRRHQAFCCPDLLDPAGWHAADRATVLEYVRRTYARHSLEARLMRLRFTPAAGGEAPSQRALGARLALSPRKVRDTIASVLHSIPPPAEPHAPLEVLYEDAHLLAVNKPAGVPVTPPHRLRTGSLLNRVIAHVGPAAPLPAPVHRLDLNTSGVLLLAKTGAAAARVMAQFEERRVQKTYAAVCAGVPPAAHTVVRAAICADGEATGCRRRACAAGEAGGLAASTGLWVVGARRGEGGGGGGSVAQLKQRCRERGLKVGGRKADLIERLGGALGLAEASLLLAAPEQGRTHQVRIHCAEAGAPLLGDDLYGRLQPDVIQRHALHALTLLITHPFDGKELELLAPLPEDMRRAIESLHLKPTELSSTNHCGSGPGWEHLHRLVGASIAGG</sequence>
<dbReference type="Pfam" id="PF00849">
    <property type="entry name" value="PseudoU_synth_2"/>
    <property type="match status" value="1"/>
</dbReference>
<evidence type="ECO:0000259" key="4">
    <source>
        <dbReference type="PROSITE" id="PS50800"/>
    </source>
</evidence>
<name>A0AB34JDG8_PRYPA</name>
<dbReference type="Gene3D" id="3.30.2350.10">
    <property type="entry name" value="Pseudouridine synthase"/>
    <property type="match status" value="1"/>
</dbReference>
<dbReference type="SUPFAM" id="SSF68906">
    <property type="entry name" value="SAP domain"/>
    <property type="match status" value="1"/>
</dbReference>
<dbReference type="PROSITE" id="PS01129">
    <property type="entry name" value="PSI_RLU"/>
    <property type="match status" value="1"/>
</dbReference>
<feature type="domain" description="SAP" evidence="4">
    <location>
        <begin position="320"/>
        <end position="354"/>
    </location>
</feature>
<feature type="region of interest" description="Disordered" evidence="2">
    <location>
        <begin position="24"/>
        <end position="56"/>
    </location>
</feature>
<dbReference type="GO" id="GO:0000455">
    <property type="term" value="P:enzyme-directed rRNA pseudouridine synthesis"/>
    <property type="evidence" value="ECO:0007669"/>
    <property type="project" value="TreeGrafter"/>
</dbReference>
<dbReference type="PROSITE" id="PS50800">
    <property type="entry name" value="SAP"/>
    <property type="match status" value="1"/>
</dbReference>
<dbReference type="InterPro" id="IPR003034">
    <property type="entry name" value="SAP_dom"/>
</dbReference>
<gene>
    <name evidence="5" type="ORF">AB1Y20_023220</name>
</gene>
<evidence type="ECO:0000256" key="3">
    <source>
        <dbReference type="SAM" id="SignalP"/>
    </source>
</evidence>
<dbReference type="InterPro" id="IPR020103">
    <property type="entry name" value="PsdUridine_synth_cat_dom_sf"/>
</dbReference>
<reference evidence="5 6" key="1">
    <citation type="journal article" date="2024" name="Science">
        <title>Giant polyketide synthase enzymes in the biosynthesis of giant marine polyether toxins.</title>
        <authorList>
            <person name="Fallon T.R."/>
            <person name="Shende V.V."/>
            <person name="Wierzbicki I.H."/>
            <person name="Pendleton A.L."/>
            <person name="Watervoot N.F."/>
            <person name="Auber R.P."/>
            <person name="Gonzalez D.J."/>
            <person name="Wisecaver J.H."/>
            <person name="Moore B.S."/>
        </authorList>
    </citation>
    <scope>NUCLEOTIDE SEQUENCE [LARGE SCALE GENOMIC DNA]</scope>
    <source>
        <strain evidence="5 6">12B1</strain>
    </source>
</reference>
<dbReference type="AlphaFoldDB" id="A0AB34JDG8"/>
<dbReference type="SMART" id="SM00513">
    <property type="entry name" value="SAP"/>
    <property type="match status" value="1"/>
</dbReference>
<comment type="caution">
    <text evidence="5">The sequence shown here is derived from an EMBL/GenBank/DDBJ whole genome shotgun (WGS) entry which is preliminary data.</text>
</comment>
<comment type="similarity">
    <text evidence="1">Belongs to the pseudouridine synthase RluA family.</text>
</comment>
<accession>A0AB34JDG8</accession>
<evidence type="ECO:0000256" key="1">
    <source>
        <dbReference type="ARBA" id="ARBA00010876"/>
    </source>
</evidence>
<protein>
    <recommendedName>
        <fullName evidence="4">SAP domain-containing protein</fullName>
    </recommendedName>
</protein>
<feature type="signal peptide" evidence="3">
    <location>
        <begin position="1"/>
        <end position="24"/>
    </location>
</feature>